<evidence type="ECO:0000313" key="2">
    <source>
        <dbReference type="EMBL" id="SAI86533.1"/>
    </source>
</evidence>
<evidence type="ECO:0000313" key="1">
    <source>
        <dbReference type="EMBL" id="QPG50063.1"/>
    </source>
</evidence>
<dbReference type="PANTHER" id="PTHR43698">
    <property type="entry name" value="RIBD C-TERMINAL DOMAIN CONTAINING PROTEIN"/>
    <property type="match status" value="1"/>
</dbReference>
<reference evidence="3" key="1">
    <citation type="submission" date="2016-04" db="EMBL/GenBank/DDBJ databases">
        <authorList>
            <person name="Shah S.A."/>
            <person name="Garrett R.A."/>
        </authorList>
    </citation>
    <scope>NUCLEOTIDE SEQUENCE [LARGE SCALE GENOMIC DNA]</scope>
    <source>
        <strain evidence="3">ATCC 35091 / DSM 1616 / JCM 8930 / NBRC 15331 / P1</strain>
    </source>
</reference>
<dbReference type="EMBL" id="LT549890">
    <property type="protein sequence ID" value="SAI86533.1"/>
    <property type="molecule type" value="Genomic_DNA"/>
</dbReference>
<evidence type="ECO:0000313" key="4">
    <source>
        <dbReference type="Proteomes" id="UP000594632"/>
    </source>
</evidence>
<protein>
    <recommendedName>
        <fullName evidence="5">Cupin domain-containing protein</fullName>
    </recommendedName>
</protein>
<evidence type="ECO:0008006" key="5">
    <source>
        <dbReference type="Google" id="ProtNLM"/>
    </source>
</evidence>
<dbReference type="InterPro" id="IPR011051">
    <property type="entry name" value="RmlC_Cupin_sf"/>
</dbReference>
<reference evidence="1 4" key="3">
    <citation type="journal article" date="2020" name="Nat. Commun.">
        <title>The structures of two archaeal type IV pili illuminate evolutionary relationships.</title>
        <authorList>
            <person name="Wang F."/>
            <person name="Baquero D.P."/>
            <person name="Su Z."/>
            <person name="Beltran L.C."/>
            <person name="Prangishvili D."/>
            <person name="Krupovic M."/>
            <person name="Egelman E.H."/>
        </authorList>
    </citation>
    <scope>NUCLEOTIDE SEQUENCE [LARGE SCALE GENOMIC DNA]</scope>
    <source>
        <strain evidence="1 4">POZ149</strain>
    </source>
</reference>
<name>A0A157T503_SACSO</name>
<reference evidence="2" key="2">
    <citation type="submission" date="2016-04" db="EMBL/GenBank/DDBJ databases">
        <authorList>
            <person name="Evans L.H."/>
            <person name="Alamgir A."/>
            <person name="Owens N."/>
            <person name="Weber N.D."/>
            <person name="Virtaneva K."/>
            <person name="Barbian K."/>
            <person name="Babar A."/>
            <person name="Rosenke K."/>
        </authorList>
    </citation>
    <scope>NUCLEOTIDE SEQUENCE</scope>
    <source>
        <strain evidence="2">P1</strain>
    </source>
</reference>
<dbReference type="PANTHER" id="PTHR43698:SF1">
    <property type="entry name" value="BLL4564 PROTEIN"/>
    <property type="match status" value="1"/>
</dbReference>
<proteinExistence type="predicted"/>
<dbReference type="Proteomes" id="UP000594632">
    <property type="component" value="Chromosome"/>
</dbReference>
<dbReference type="AlphaFoldDB" id="A0A157T503"/>
<dbReference type="InterPro" id="IPR014710">
    <property type="entry name" value="RmlC-like_jellyroll"/>
</dbReference>
<dbReference type="Proteomes" id="UP000076770">
    <property type="component" value="Chromosome i"/>
</dbReference>
<sequence length="60" mass="6878">MDLIVRKNGTIPFTRGDPRFFTGNVIIEQVHDSEEPSRVAASIVTFEPGARTNWHYHPLR</sequence>
<dbReference type="PATRIC" id="fig|2287.9.peg.3124"/>
<gene>
    <name evidence="1" type="ORF">HFC64_09730</name>
    <name evidence="2" type="ORF">SSOP1_2979</name>
</gene>
<dbReference type="OrthoDB" id="82049at2157"/>
<dbReference type="GeneID" id="43474334"/>
<evidence type="ECO:0000313" key="3">
    <source>
        <dbReference type="Proteomes" id="UP000076770"/>
    </source>
</evidence>
<accession>A0A157T503</accession>
<dbReference type="RefSeq" id="WP_052265488.1">
    <property type="nucleotide sequence ID" value="NZ_LT549890.1"/>
</dbReference>
<dbReference type="Gene3D" id="2.60.120.10">
    <property type="entry name" value="Jelly Rolls"/>
    <property type="match status" value="1"/>
</dbReference>
<organism evidence="2 3">
    <name type="scientific">Saccharolobus solfataricus</name>
    <name type="common">Sulfolobus solfataricus</name>
    <dbReference type="NCBI Taxonomy" id="2287"/>
    <lineage>
        <taxon>Archaea</taxon>
        <taxon>Thermoproteota</taxon>
        <taxon>Thermoprotei</taxon>
        <taxon>Sulfolobales</taxon>
        <taxon>Sulfolobaceae</taxon>
        <taxon>Saccharolobus</taxon>
    </lineage>
</organism>
<dbReference type="EMBL" id="CP050869">
    <property type="protein sequence ID" value="QPG50063.1"/>
    <property type="molecule type" value="Genomic_DNA"/>
</dbReference>
<dbReference type="SUPFAM" id="SSF51182">
    <property type="entry name" value="RmlC-like cupins"/>
    <property type="match status" value="1"/>
</dbReference>